<evidence type="ECO:0000259" key="1">
    <source>
        <dbReference type="Pfam" id="PF12680"/>
    </source>
</evidence>
<dbReference type="RefSeq" id="WP_309483941.1">
    <property type="nucleotide sequence ID" value="NZ_CP133720.1"/>
</dbReference>
<keyword evidence="3" id="KW-1185">Reference proteome</keyword>
<protein>
    <submittedName>
        <fullName evidence="2">Nuclear transport factor 2 family protein</fullName>
    </submittedName>
</protein>
<evidence type="ECO:0000313" key="3">
    <source>
        <dbReference type="Proteomes" id="UP001181355"/>
    </source>
</evidence>
<proteinExistence type="predicted"/>
<organism evidence="2 3">
    <name type="scientific">Undibacterium cyanobacteriorum</name>
    <dbReference type="NCBI Taxonomy" id="3073561"/>
    <lineage>
        <taxon>Bacteria</taxon>
        <taxon>Pseudomonadati</taxon>
        <taxon>Pseudomonadota</taxon>
        <taxon>Betaproteobacteria</taxon>
        <taxon>Burkholderiales</taxon>
        <taxon>Oxalobacteraceae</taxon>
        <taxon>Undibacterium</taxon>
    </lineage>
</organism>
<evidence type="ECO:0000313" key="2">
    <source>
        <dbReference type="EMBL" id="WMW82470.1"/>
    </source>
</evidence>
<accession>A0ABY9RP58</accession>
<dbReference type="Proteomes" id="UP001181355">
    <property type="component" value="Chromosome"/>
</dbReference>
<dbReference type="Pfam" id="PF12680">
    <property type="entry name" value="SnoaL_2"/>
    <property type="match status" value="1"/>
</dbReference>
<feature type="domain" description="SnoaL-like" evidence="1">
    <location>
        <begin position="21"/>
        <end position="116"/>
    </location>
</feature>
<dbReference type="InterPro" id="IPR037401">
    <property type="entry name" value="SnoaL-like"/>
</dbReference>
<name>A0ABY9RP58_9BURK</name>
<dbReference type="Gene3D" id="3.10.450.50">
    <property type="match status" value="1"/>
</dbReference>
<gene>
    <name evidence="2" type="ORF">RF679_09380</name>
</gene>
<dbReference type="SUPFAM" id="SSF54427">
    <property type="entry name" value="NTF2-like"/>
    <property type="match status" value="1"/>
</dbReference>
<reference evidence="2" key="1">
    <citation type="submission" date="2023-09" db="EMBL/GenBank/DDBJ databases">
        <title>Undibacterium sp. 20NA77.5 isolated from freshwater.</title>
        <authorList>
            <person name="Le V."/>
            <person name="Ko S.-R."/>
            <person name="Ahn C.-Y."/>
            <person name="Oh H.-M."/>
        </authorList>
    </citation>
    <scope>NUCLEOTIDE SEQUENCE</scope>
    <source>
        <strain evidence="2">20NA77.5</strain>
    </source>
</reference>
<dbReference type="InterPro" id="IPR032710">
    <property type="entry name" value="NTF2-like_dom_sf"/>
</dbReference>
<sequence>MTSSAFLACDIQERVNKLQVWYATMSPQTLPRIDDFYTEQAYFKDPFNEVNERSKIKRIFEHMFETTENPSFIFDDCIISGDQAFLSWRFVFGLRGKQYKVMGASHLRFASDGKVCMHRDYWDPAEELWEKLPILGAFIGWLRKKFVAA</sequence>
<dbReference type="EMBL" id="CP133720">
    <property type="protein sequence ID" value="WMW82470.1"/>
    <property type="molecule type" value="Genomic_DNA"/>
</dbReference>